<dbReference type="SMART" id="SM00708">
    <property type="entry name" value="PhBP"/>
    <property type="match status" value="1"/>
</dbReference>
<dbReference type="Gene3D" id="1.10.238.20">
    <property type="entry name" value="Pheromone/general odorant binding protein domain"/>
    <property type="match status" value="1"/>
</dbReference>
<organism evidence="2 3">
    <name type="scientific">Aquatica leii</name>
    <dbReference type="NCBI Taxonomy" id="1421715"/>
    <lineage>
        <taxon>Eukaryota</taxon>
        <taxon>Metazoa</taxon>
        <taxon>Ecdysozoa</taxon>
        <taxon>Arthropoda</taxon>
        <taxon>Hexapoda</taxon>
        <taxon>Insecta</taxon>
        <taxon>Pterygota</taxon>
        <taxon>Neoptera</taxon>
        <taxon>Endopterygota</taxon>
        <taxon>Coleoptera</taxon>
        <taxon>Polyphaga</taxon>
        <taxon>Elateriformia</taxon>
        <taxon>Elateroidea</taxon>
        <taxon>Lampyridae</taxon>
        <taxon>Luciolinae</taxon>
        <taxon>Aquatica</taxon>
    </lineage>
</organism>
<evidence type="ECO:0000256" key="1">
    <source>
        <dbReference type="SAM" id="SignalP"/>
    </source>
</evidence>
<dbReference type="GO" id="GO:0005549">
    <property type="term" value="F:odorant binding"/>
    <property type="evidence" value="ECO:0007669"/>
    <property type="project" value="InterPro"/>
</dbReference>
<reference evidence="3" key="1">
    <citation type="submission" date="2023-01" db="EMBL/GenBank/DDBJ databases">
        <title>Key to firefly adult light organ development and bioluminescence: homeobox transcription factors regulate luciferase expression and transportation to peroxisome.</title>
        <authorList>
            <person name="Fu X."/>
        </authorList>
    </citation>
    <scope>NUCLEOTIDE SEQUENCE [LARGE SCALE GENOMIC DNA]</scope>
</reference>
<protein>
    <submittedName>
        <fullName evidence="2">Uncharacterized protein</fullName>
    </submittedName>
</protein>
<evidence type="ECO:0000313" key="3">
    <source>
        <dbReference type="Proteomes" id="UP001353858"/>
    </source>
</evidence>
<dbReference type="SUPFAM" id="SSF47565">
    <property type="entry name" value="Insect pheromone/odorant-binding proteins"/>
    <property type="match status" value="1"/>
</dbReference>
<name>A0AAN7P830_9COLE</name>
<dbReference type="InterPro" id="IPR006170">
    <property type="entry name" value="PBP/GOBP"/>
</dbReference>
<feature type="chain" id="PRO_5042983345" evidence="1">
    <location>
        <begin position="20"/>
        <end position="133"/>
    </location>
</feature>
<keyword evidence="3" id="KW-1185">Reference proteome</keyword>
<evidence type="ECO:0000313" key="2">
    <source>
        <dbReference type="EMBL" id="KAK4878874.1"/>
    </source>
</evidence>
<sequence length="133" mass="14276">MSLPKFLAIVCVLVHVTLSSKLPESEIEVWKNLIAPYNDGCLIESILSSQNAEALLVDQQVRESKEAGDYLKCLYLKLGIMKPNGDVAVEVLLALAPNMTSETAEKCGKAASPGADLSKKSILLADCIIKSSL</sequence>
<dbReference type="EMBL" id="JARPUR010000004">
    <property type="protein sequence ID" value="KAK4878874.1"/>
    <property type="molecule type" value="Genomic_DNA"/>
</dbReference>
<accession>A0AAN7P830</accession>
<dbReference type="Proteomes" id="UP001353858">
    <property type="component" value="Unassembled WGS sequence"/>
</dbReference>
<dbReference type="AlphaFoldDB" id="A0AAN7P830"/>
<gene>
    <name evidence="2" type="ORF">RN001_011380</name>
</gene>
<feature type="signal peptide" evidence="1">
    <location>
        <begin position="1"/>
        <end position="19"/>
    </location>
</feature>
<comment type="caution">
    <text evidence="2">The sequence shown here is derived from an EMBL/GenBank/DDBJ whole genome shotgun (WGS) entry which is preliminary data.</text>
</comment>
<dbReference type="InterPro" id="IPR036728">
    <property type="entry name" value="PBP_GOBP_sf"/>
</dbReference>
<keyword evidence="1" id="KW-0732">Signal</keyword>
<dbReference type="CDD" id="cd23992">
    <property type="entry name" value="PBP_GOBP"/>
    <property type="match status" value="1"/>
</dbReference>
<proteinExistence type="predicted"/>
<dbReference type="Pfam" id="PF01395">
    <property type="entry name" value="PBP_GOBP"/>
    <property type="match status" value="1"/>
</dbReference>